<dbReference type="InterPro" id="IPR004504">
    <property type="entry name" value="DNA_repair_RadA"/>
</dbReference>
<comment type="caution">
    <text evidence="12">The sequence shown here is derived from an EMBL/GenBank/DDBJ whole genome shotgun (WGS) entry which is preliminary data.</text>
</comment>
<dbReference type="SUPFAM" id="SSF54211">
    <property type="entry name" value="Ribosomal protein S5 domain 2-like"/>
    <property type="match status" value="1"/>
</dbReference>
<evidence type="ECO:0000256" key="2">
    <source>
        <dbReference type="ARBA" id="ARBA00022741"/>
    </source>
</evidence>
<evidence type="ECO:0000256" key="1">
    <source>
        <dbReference type="ARBA" id="ARBA00022723"/>
    </source>
</evidence>
<evidence type="ECO:0000256" key="6">
    <source>
        <dbReference type="ARBA" id="ARBA00022833"/>
    </source>
</evidence>
<dbReference type="FunFam" id="3.40.50.300:FF:000050">
    <property type="entry name" value="DNA repair protein RadA"/>
    <property type="match status" value="1"/>
</dbReference>
<dbReference type="PANTHER" id="PTHR32472:SF10">
    <property type="entry name" value="DNA REPAIR PROTEIN RADA-LIKE PROTEIN"/>
    <property type="match status" value="1"/>
</dbReference>
<dbReference type="GO" id="GO:0005524">
    <property type="term" value="F:ATP binding"/>
    <property type="evidence" value="ECO:0007669"/>
    <property type="project" value="UniProtKB-KW"/>
</dbReference>
<dbReference type="HAMAP" id="MF_01498">
    <property type="entry name" value="RadA_bact"/>
    <property type="match status" value="1"/>
</dbReference>
<evidence type="ECO:0000256" key="9">
    <source>
        <dbReference type="ARBA" id="ARBA00023125"/>
    </source>
</evidence>
<dbReference type="Pfam" id="PF13541">
    <property type="entry name" value="ChlI"/>
    <property type="match status" value="1"/>
</dbReference>
<organism evidence="12">
    <name type="scientific">termite gut metagenome</name>
    <dbReference type="NCBI Taxonomy" id="433724"/>
    <lineage>
        <taxon>unclassified sequences</taxon>
        <taxon>metagenomes</taxon>
        <taxon>organismal metagenomes</taxon>
    </lineage>
</organism>
<keyword evidence="8" id="KW-0346">Stress response</keyword>
<dbReference type="Gene3D" id="3.30.230.10">
    <property type="match status" value="1"/>
</dbReference>
<keyword evidence="5 12" id="KW-0378">Hydrolase</keyword>
<dbReference type="AlphaFoldDB" id="A0A5J4S6L7"/>
<reference evidence="12" key="1">
    <citation type="submission" date="2019-03" db="EMBL/GenBank/DDBJ databases">
        <title>Single cell metagenomics reveals metabolic interactions within the superorganism composed of flagellate Streblomastix strix and complex community of Bacteroidetes bacteria on its surface.</title>
        <authorList>
            <person name="Treitli S.C."/>
            <person name="Kolisko M."/>
            <person name="Husnik F."/>
            <person name="Keeling P."/>
            <person name="Hampl V."/>
        </authorList>
    </citation>
    <scope>NUCLEOTIDE SEQUENCE</scope>
    <source>
        <strain evidence="12">STM</strain>
    </source>
</reference>
<keyword evidence="4" id="KW-0863">Zinc-finger</keyword>
<dbReference type="GO" id="GO:0005829">
    <property type="term" value="C:cytosol"/>
    <property type="evidence" value="ECO:0007669"/>
    <property type="project" value="TreeGrafter"/>
</dbReference>
<evidence type="ECO:0000256" key="10">
    <source>
        <dbReference type="ARBA" id="ARBA00023204"/>
    </source>
</evidence>
<protein>
    <submittedName>
        <fullName evidence="12">DNA repair protein RadA</fullName>
        <ecNumber evidence="12">3.6.4.-</ecNumber>
    </submittedName>
</protein>
<dbReference type="InterPro" id="IPR027417">
    <property type="entry name" value="P-loop_NTPase"/>
</dbReference>
<dbReference type="InterPro" id="IPR041166">
    <property type="entry name" value="Rubredoxin_2"/>
</dbReference>
<evidence type="ECO:0000259" key="11">
    <source>
        <dbReference type="PROSITE" id="PS50162"/>
    </source>
</evidence>
<keyword evidence="10" id="KW-0234">DNA repair</keyword>
<dbReference type="PANTHER" id="PTHR32472">
    <property type="entry name" value="DNA REPAIR PROTEIN RADA"/>
    <property type="match status" value="1"/>
</dbReference>
<evidence type="ECO:0000256" key="4">
    <source>
        <dbReference type="ARBA" id="ARBA00022771"/>
    </source>
</evidence>
<dbReference type="EMBL" id="SNRY01000389">
    <property type="protein sequence ID" value="KAA6341442.1"/>
    <property type="molecule type" value="Genomic_DNA"/>
</dbReference>
<dbReference type="NCBIfam" id="TIGR00416">
    <property type="entry name" value="sms"/>
    <property type="match status" value="1"/>
</dbReference>
<keyword evidence="7" id="KW-0067">ATP-binding</keyword>
<dbReference type="InterPro" id="IPR014721">
    <property type="entry name" value="Ribsml_uS5_D2-typ_fold_subgr"/>
</dbReference>
<dbReference type="InterPro" id="IPR020568">
    <property type="entry name" value="Ribosomal_Su5_D2-typ_SF"/>
</dbReference>
<evidence type="ECO:0000256" key="7">
    <source>
        <dbReference type="ARBA" id="ARBA00022840"/>
    </source>
</evidence>
<dbReference type="SUPFAM" id="SSF52540">
    <property type="entry name" value="P-loop containing nucleoside triphosphate hydrolases"/>
    <property type="match status" value="1"/>
</dbReference>
<dbReference type="GO" id="GO:0140664">
    <property type="term" value="F:ATP-dependent DNA damage sensor activity"/>
    <property type="evidence" value="ECO:0007669"/>
    <property type="project" value="InterPro"/>
</dbReference>
<dbReference type="Gene3D" id="3.40.50.300">
    <property type="entry name" value="P-loop containing nucleotide triphosphate hydrolases"/>
    <property type="match status" value="1"/>
</dbReference>
<dbReference type="InterPro" id="IPR020588">
    <property type="entry name" value="RecA_ATP-bd"/>
</dbReference>
<dbReference type="PRINTS" id="PR01874">
    <property type="entry name" value="DNAREPAIRADA"/>
</dbReference>
<proteinExistence type="inferred from homology"/>
<keyword evidence="3" id="KW-0227">DNA damage</keyword>
<dbReference type="CDD" id="cd01121">
    <property type="entry name" value="RadA_SMS_N"/>
    <property type="match status" value="1"/>
</dbReference>
<dbReference type="FunFam" id="3.30.230.10:FF:000049">
    <property type="entry name" value="DNA repair protein RadA"/>
    <property type="match status" value="1"/>
</dbReference>
<feature type="domain" description="RecA family profile 1" evidence="11">
    <location>
        <begin position="68"/>
        <end position="215"/>
    </location>
</feature>
<evidence type="ECO:0000256" key="8">
    <source>
        <dbReference type="ARBA" id="ARBA00023016"/>
    </source>
</evidence>
<dbReference type="Pfam" id="PF13481">
    <property type="entry name" value="AAA_25"/>
    <property type="match status" value="1"/>
</dbReference>
<keyword evidence="1" id="KW-0479">Metal-binding</keyword>
<accession>A0A5J4S6L7</accession>
<keyword evidence="9" id="KW-0238">DNA-binding</keyword>
<dbReference type="Pfam" id="PF18073">
    <property type="entry name" value="Zn_ribbon_LapB"/>
    <property type="match status" value="1"/>
</dbReference>
<name>A0A5J4S6L7_9ZZZZ</name>
<dbReference type="GO" id="GO:0000725">
    <property type="term" value="P:recombinational repair"/>
    <property type="evidence" value="ECO:0007669"/>
    <property type="project" value="TreeGrafter"/>
</dbReference>
<dbReference type="GO" id="GO:0008270">
    <property type="term" value="F:zinc ion binding"/>
    <property type="evidence" value="ECO:0007669"/>
    <property type="project" value="UniProtKB-KW"/>
</dbReference>
<dbReference type="PROSITE" id="PS50162">
    <property type="entry name" value="RECA_2"/>
    <property type="match status" value="1"/>
</dbReference>
<evidence type="ECO:0000256" key="5">
    <source>
        <dbReference type="ARBA" id="ARBA00022801"/>
    </source>
</evidence>
<keyword evidence="6" id="KW-0862">Zinc</keyword>
<evidence type="ECO:0000256" key="3">
    <source>
        <dbReference type="ARBA" id="ARBA00022763"/>
    </source>
</evidence>
<evidence type="ECO:0000313" key="12">
    <source>
        <dbReference type="EMBL" id="KAA6341442.1"/>
    </source>
</evidence>
<dbReference type="EC" id="3.6.4.-" evidence="12"/>
<dbReference type="GO" id="GO:0003684">
    <property type="term" value="F:damaged DNA binding"/>
    <property type="evidence" value="ECO:0007669"/>
    <property type="project" value="InterPro"/>
</dbReference>
<dbReference type="SMART" id="SM00382">
    <property type="entry name" value="AAA"/>
    <property type="match status" value="1"/>
</dbReference>
<dbReference type="InterPro" id="IPR003593">
    <property type="entry name" value="AAA+_ATPase"/>
</dbReference>
<sequence length="455" mass="49785">MAKEKTVYVCKNCGQESPKWVGKCPVCGEWNTYTEEIIRKAPSGSLHSSGITPSKNIPLTLKDIEAGDEPRINMHDDELNRVLGGGLVPGSLVLIGGEPGIGKSTLVLQTVLRIPDKRILYVSGEESARQLKLRADRITQQSGDCFIVCETALEQIYVHIKNLRPDLVIIDSVQTISTETIESSPGSIVQVRECSASILRFAKETGIPVLLIGHINKEGSIAGPKVLEHIVDTVLQFEGDQHYMYRILRSIKNRFGSTAELGIYEMRQDGLRQVSNPSELLLSQDHEGMSGVAVASAMEGVRPFLIETQALVSSAVYGNPQRSATGFDIRRMNMLLAVLEKRAGFKLAQKDVFLNIAGGLKVSDPAIDLAVISAILSSSMDAAIEPGVCLAGEVGLSGEIRPVNRMEQRIGEAEKLGFKRFLLPKYNLQGIDKKNRKIELIPVRKVEEGVKELFG</sequence>
<gene>
    <name evidence="12" type="ORF">EZS27_010752</name>
</gene>
<dbReference type="GO" id="GO:0016787">
    <property type="term" value="F:hydrolase activity"/>
    <property type="evidence" value="ECO:0007669"/>
    <property type="project" value="UniProtKB-KW"/>
</dbReference>
<keyword evidence="2" id="KW-0547">Nucleotide-binding</keyword>